<proteinExistence type="predicted"/>
<dbReference type="EMBL" id="CP113088">
    <property type="protein sequence ID" value="WAC03116.1"/>
    <property type="molecule type" value="Genomic_DNA"/>
</dbReference>
<protein>
    <submittedName>
        <fullName evidence="1">Uncharacterized protein</fullName>
    </submittedName>
</protein>
<name>A0A9E8MXE2_9FLAO</name>
<accession>A0A9E8MXE2</accession>
<dbReference type="RefSeq" id="WP_267677691.1">
    <property type="nucleotide sequence ID" value="NZ_CP113088.1"/>
</dbReference>
<dbReference type="Proteomes" id="UP001164705">
    <property type="component" value="Chromosome"/>
</dbReference>
<organism evidence="1 2">
    <name type="scientific">Lacinutrix neustonica</name>
    <dbReference type="NCBI Taxonomy" id="2980107"/>
    <lineage>
        <taxon>Bacteria</taxon>
        <taxon>Pseudomonadati</taxon>
        <taxon>Bacteroidota</taxon>
        <taxon>Flavobacteriia</taxon>
        <taxon>Flavobacteriales</taxon>
        <taxon>Flavobacteriaceae</taxon>
        <taxon>Lacinutrix</taxon>
    </lineage>
</organism>
<reference evidence="1" key="1">
    <citation type="submission" date="2022-11" db="EMBL/GenBank/DDBJ databases">
        <title>Lacinutrix neustonica HL-RS19T sp. nov., isolated from the surface microlayer sample of brackish Lake Shihwa.</title>
        <authorList>
            <person name="Choi J.Y."/>
            <person name="Hwang C.Y."/>
        </authorList>
    </citation>
    <scope>NUCLEOTIDE SEQUENCE</scope>
    <source>
        <strain evidence="1">HL-RS19</strain>
    </source>
</reference>
<evidence type="ECO:0000313" key="2">
    <source>
        <dbReference type="Proteomes" id="UP001164705"/>
    </source>
</evidence>
<dbReference type="AlphaFoldDB" id="A0A9E8MXE2"/>
<sequence length="112" mass="12863">MISNIEINKPAPMAKGNRIDLFNRETDFKQTIKILEAGKPVLITAFYSNGLLLLKALKMHLKRKLPNSSFQEQRAYRSEYHKLSNLVLIEIADHELSVKKGPSIGWLKKLYP</sequence>
<gene>
    <name evidence="1" type="ORF">N7U66_05685</name>
</gene>
<keyword evidence="2" id="KW-1185">Reference proteome</keyword>
<evidence type="ECO:0000313" key="1">
    <source>
        <dbReference type="EMBL" id="WAC03116.1"/>
    </source>
</evidence>
<dbReference type="KEGG" id="lnu:N7U66_05685"/>